<organism evidence="8">
    <name type="scientific">Sarcoptes scabiei</name>
    <name type="common">Itch mite</name>
    <name type="synonym">Acarus scabiei</name>
    <dbReference type="NCBI Taxonomy" id="52283"/>
    <lineage>
        <taxon>Eukaryota</taxon>
        <taxon>Metazoa</taxon>
        <taxon>Ecdysozoa</taxon>
        <taxon>Arthropoda</taxon>
        <taxon>Chelicerata</taxon>
        <taxon>Arachnida</taxon>
        <taxon>Acari</taxon>
        <taxon>Acariformes</taxon>
        <taxon>Sarcoptiformes</taxon>
        <taxon>Astigmata</taxon>
        <taxon>Psoroptidia</taxon>
        <taxon>Sarcoptoidea</taxon>
        <taxon>Sarcoptidae</taxon>
        <taxon>Sarcoptinae</taxon>
        <taxon>Sarcoptes</taxon>
    </lineage>
</organism>
<dbReference type="Gene3D" id="2.60.120.10">
    <property type="entry name" value="Jelly Rolls"/>
    <property type="match status" value="1"/>
</dbReference>
<dbReference type="GO" id="GO:0007507">
    <property type="term" value="P:heart development"/>
    <property type="evidence" value="ECO:0007669"/>
    <property type="project" value="TreeGrafter"/>
</dbReference>
<dbReference type="InterPro" id="IPR055272">
    <property type="entry name" value="POPDC1-3_dom"/>
</dbReference>
<reference evidence="9" key="3">
    <citation type="submission" date="2022-06" db="UniProtKB">
        <authorList>
            <consortium name="EnsemblMetazoa"/>
        </authorList>
    </citation>
    <scope>IDENTIFICATION</scope>
</reference>
<dbReference type="Proteomes" id="UP000070412">
    <property type="component" value="Unassembled WGS sequence"/>
</dbReference>
<keyword evidence="4 6" id="KW-1133">Transmembrane helix</keyword>
<feature type="transmembrane region" description="Helical" evidence="6">
    <location>
        <begin position="61"/>
        <end position="78"/>
    </location>
</feature>
<keyword evidence="10" id="KW-1185">Reference proteome</keyword>
<feature type="domain" description="POPDC1-3" evidence="7">
    <location>
        <begin position="31"/>
        <end position="250"/>
    </location>
</feature>
<evidence type="ECO:0000313" key="10">
    <source>
        <dbReference type="Proteomes" id="UP000070412"/>
    </source>
</evidence>
<dbReference type="InterPro" id="IPR006916">
    <property type="entry name" value="POPDC1-3"/>
</dbReference>
<evidence type="ECO:0000256" key="2">
    <source>
        <dbReference type="ARBA" id="ARBA00007146"/>
    </source>
</evidence>
<name>A0A834R4I7_SARSC</name>
<dbReference type="AlphaFoldDB" id="A0A834R4I7"/>
<dbReference type="GO" id="GO:0051146">
    <property type="term" value="P:striated muscle cell differentiation"/>
    <property type="evidence" value="ECO:0007669"/>
    <property type="project" value="TreeGrafter"/>
</dbReference>
<dbReference type="EnsemblMetazoa" id="SSS_5014s_mrna">
    <property type="protein sequence ID" value="KAF7489529.1"/>
    <property type="gene ID" value="SSS_5014"/>
</dbReference>
<dbReference type="GO" id="GO:0042391">
    <property type="term" value="P:regulation of membrane potential"/>
    <property type="evidence" value="ECO:0007669"/>
    <property type="project" value="TreeGrafter"/>
</dbReference>
<evidence type="ECO:0000256" key="6">
    <source>
        <dbReference type="SAM" id="Phobius"/>
    </source>
</evidence>
<proteinExistence type="inferred from homology"/>
<comment type="similarity">
    <text evidence="2">Belongs to the popeye family.</text>
</comment>
<keyword evidence="3 6" id="KW-0812">Transmembrane</keyword>
<comment type="subcellular location">
    <subcellularLocation>
        <location evidence="1">Membrane</location>
        <topology evidence="1">Multi-pass membrane protein</topology>
    </subcellularLocation>
</comment>
<evidence type="ECO:0000313" key="9">
    <source>
        <dbReference type="EnsemblMetazoa" id="KAF7489529.1"/>
    </source>
</evidence>
<dbReference type="OMA" id="RTCLMIG"/>
<evidence type="ECO:0000256" key="1">
    <source>
        <dbReference type="ARBA" id="ARBA00004141"/>
    </source>
</evidence>
<dbReference type="InterPro" id="IPR018490">
    <property type="entry name" value="cNMP-bd_dom_sf"/>
</dbReference>
<protein>
    <submittedName>
        <fullName evidence="8">Blood vessel epicardial substance</fullName>
    </submittedName>
</protein>
<dbReference type="OrthoDB" id="425611at2759"/>
<dbReference type="InterPro" id="IPR014710">
    <property type="entry name" value="RmlC-like_jellyroll"/>
</dbReference>
<dbReference type="GO" id="GO:0042383">
    <property type="term" value="C:sarcolemma"/>
    <property type="evidence" value="ECO:0007669"/>
    <property type="project" value="TreeGrafter"/>
</dbReference>
<reference evidence="8" key="2">
    <citation type="submission" date="2020-01" db="EMBL/GenBank/DDBJ databases">
        <authorList>
            <person name="Korhonen P.K.K."/>
            <person name="Guangxu M.G."/>
            <person name="Wang T.W."/>
            <person name="Stroehlein A.J.S."/>
            <person name="Young N.D."/>
            <person name="Ang C.-S.A."/>
            <person name="Fernando D.W.F."/>
            <person name="Lu H.L."/>
            <person name="Taylor S.T."/>
            <person name="Ehtesham M.E.M."/>
            <person name="Najaraj S.H.N."/>
            <person name="Harsha G.H.G."/>
            <person name="Madugundu A.M."/>
            <person name="Renuse S.R."/>
            <person name="Holt D.H."/>
            <person name="Pandey A.P."/>
            <person name="Papenfuss A.P."/>
            <person name="Gasser R.B.G."/>
            <person name="Fischer K.F."/>
        </authorList>
    </citation>
    <scope>NUCLEOTIDE SEQUENCE</scope>
    <source>
        <strain evidence="8">SSS_KF_BRIS2020</strain>
    </source>
</reference>
<evidence type="ECO:0000256" key="3">
    <source>
        <dbReference type="ARBA" id="ARBA00022692"/>
    </source>
</evidence>
<keyword evidence="5 6" id="KW-0472">Membrane</keyword>
<evidence type="ECO:0000313" key="8">
    <source>
        <dbReference type="EMBL" id="KAF7489529.1"/>
    </source>
</evidence>
<evidence type="ECO:0000256" key="5">
    <source>
        <dbReference type="ARBA" id="ARBA00023136"/>
    </source>
</evidence>
<dbReference type="GO" id="GO:0030552">
    <property type="term" value="F:cAMP binding"/>
    <property type="evidence" value="ECO:0007669"/>
    <property type="project" value="TreeGrafter"/>
</dbReference>
<evidence type="ECO:0000256" key="4">
    <source>
        <dbReference type="ARBA" id="ARBA00022989"/>
    </source>
</evidence>
<dbReference type="Pfam" id="PF04831">
    <property type="entry name" value="POPDC1-3"/>
    <property type="match status" value="1"/>
</dbReference>
<evidence type="ECO:0000259" key="7">
    <source>
        <dbReference type="Pfam" id="PF04831"/>
    </source>
</evidence>
<feature type="transmembrane region" description="Helical" evidence="6">
    <location>
        <begin position="84"/>
        <end position="103"/>
    </location>
</feature>
<accession>A0A834R4I7</accession>
<dbReference type="SUPFAM" id="SSF51206">
    <property type="entry name" value="cAMP-binding domain-like"/>
    <property type="match status" value="1"/>
</dbReference>
<dbReference type="PANTHER" id="PTHR12101">
    <property type="entry name" value="POPEYE DOMAIN CONTAINING PROTEIN"/>
    <property type="match status" value="1"/>
</dbReference>
<sequence>MINSSHLEHVLFRGFETNLNFQPCSDWSISNHFFIQLANLFILLALCFCCTGIYSLLYLRSMILIANLITLLWIWLVSCQIDLLFWNGCFVFINALHIIVILCKLHLFIRFPHEVEMAYRNLFQPLGVSRYNFKKLYSCTRCIQILKPKDIYAMENQTIIDKLSLILAGRVSVVRNGVTCHIIDCFQFLESPEWFGMNTAETSQVSFIALEESQILVWNRDKLKLSISSDRYLQTILDHILGKDIVKKLMLSLDIDSAMGVPISEKTKLMKTNYNLDHQILSLNTLKNSSQCFWNLSSTNAIDHLTNDNSASNFHLNHNPHLHPQESTL</sequence>
<feature type="transmembrane region" description="Helical" evidence="6">
    <location>
        <begin position="33"/>
        <end position="54"/>
    </location>
</feature>
<reference evidence="10" key="1">
    <citation type="journal article" date="2020" name="PLoS Negl. Trop. Dis.">
        <title>High-quality nuclear genome for Sarcoptes scabiei-A critical resource for a neglected parasite.</title>
        <authorList>
            <person name="Korhonen P.K."/>
            <person name="Gasser R.B."/>
            <person name="Ma G."/>
            <person name="Wang T."/>
            <person name="Stroehlein A.J."/>
            <person name="Young N.D."/>
            <person name="Ang C.S."/>
            <person name="Fernando D.D."/>
            <person name="Lu H.C."/>
            <person name="Taylor S."/>
            <person name="Reynolds S.L."/>
            <person name="Mofiz E."/>
            <person name="Najaraj S.H."/>
            <person name="Gowda H."/>
            <person name="Madugundu A."/>
            <person name="Renuse S."/>
            <person name="Holt D."/>
            <person name="Pandey A."/>
            <person name="Papenfuss A.T."/>
            <person name="Fischer K."/>
        </authorList>
    </citation>
    <scope>NUCLEOTIDE SEQUENCE [LARGE SCALE GENOMIC DNA]</scope>
</reference>
<gene>
    <name evidence="8" type="ORF">SSS_5014</name>
</gene>
<dbReference type="PANTHER" id="PTHR12101:SF1">
    <property type="entry name" value="BVES"/>
    <property type="match status" value="1"/>
</dbReference>
<dbReference type="EMBL" id="WVUK01000064">
    <property type="protein sequence ID" value="KAF7489529.1"/>
    <property type="molecule type" value="Genomic_DNA"/>
</dbReference>